<dbReference type="SUPFAM" id="SSF52540">
    <property type="entry name" value="P-loop containing nucleoside triphosphate hydrolases"/>
    <property type="match status" value="1"/>
</dbReference>
<gene>
    <name evidence="13" type="ORF">FB476_0631</name>
</gene>
<dbReference type="InterPro" id="IPR003442">
    <property type="entry name" value="T6A_TsaE"/>
</dbReference>
<name>A0A543KL48_9MICO</name>
<evidence type="ECO:0000256" key="6">
    <source>
        <dbReference type="ARBA" id="ARBA00022723"/>
    </source>
</evidence>
<keyword evidence="14" id="KW-1185">Reference proteome</keyword>
<comment type="similarity">
    <text evidence="2">Belongs to the TsaE family.</text>
</comment>
<evidence type="ECO:0000256" key="7">
    <source>
        <dbReference type="ARBA" id="ARBA00022741"/>
    </source>
</evidence>
<dbReference type="AlphaFoldDB" id="A0A543KL48"/>
<evidence type="ECO:0000256" key="12">
    <source>
        <dbReference type="SAM" id="MobiDB-lite"/>
    </source>
</evidence>
<evidence type="ECO:0000256" key="5">
    <source>
        <dbReference type="ARBA" id="ARBA00022694"/>
    </source>
</evidence>
<evidence type="ECO:0000256" key="8">
    <source>
        <dbReference type="ARBA" id="ARBA00022840"/>
    </source>
</evidence>
<dbReference type="GO" id="GO:0002949">
    <property type="term" value="P:tRNA threonylcarbamoyladenosine modification"/>
    <property type="evidence" value="ECO:0007669"/>
    <property type="project" value="InterPro"/>
</dbReference>
<keyword evidence="7" id="KW-0547">Nucleotide-binding</keyword>
<evidence type="ECO:0000256" key="4">
    <source>
        <dbReference type="ARBA" id="ARBA00022490"/>
    </source>
</evidence>
<dbReference type="Proteomes" id="UP000315133">
    <property type="component" value="Unassembled WGS sequence"/>
</dbReference>
<evidence type="ECO:0000256" key="10">
    <source>
        <dbReference type="ARBA" id="ARBA00024908"/>
    </source>
</evidence>
<evidence type="ECO:0000313" key="14">
    <source>
        <dbReference type="Proteomes" id="UP000315133"/>
    </source>
</evidence>
<feature type="compositionally biased region" description="Basic and acidic residues" evidence="12">
    <location>
        <begin position="137"/>
        <end position="150"/>
    </location>
</feature>
<dbReference type="PANTHER" id="PTHR33540:SF2">
    <property type="entry name" value="TRNA THREONYLCARBAMOYLADENOSINE BIOSYNTHESIS PROTEIN TSAE"/>
    <property type="match status" value="1"/>
</dbReference>
<dbReference type="PANTHER" id="PTHR33540">
    <property type="entry name" value="TRNA THREONYLCARBAMOYLADENOSINE BIOSYNTHESIS PROTEIN TSAE"/>
    <property type="match status" value="1"/>
</dbReference>
<dbReference type="GO" id="GO:0046872">
    <property type="term" value="F:metal ion binding"/>
    <property type="evidence" value="ECO:0007669"/>
    <property type="project" value="UniProtKB-KW"/>
</dbReference>
<dbReference type="GO" id="GO:0005524">
    <property type="term" value="F:ATP binding"/>
    <property type="evidence" value="ECO:0007669"/>
    <property type="project" value="UniProtKB-KW"/>
</dbReference>
<keyword evidence="6" id="KW-0479">Metal-binding</keyword>
<protein>
    <recommendedName>
        <fullName evidence="3">tRNA threonylcarbamoyladenosine biosynthesis protein TsaE</fullName>
    </recommendedName>
    <alternativeName>
        <fullName evidence="11">t(6)A37 threonylcarbamoyladenosine biosynthesis protein TsaE</fullName>
    </alternativeName>
</protein>
<evidence type="ECO:0000256" key="11">
    <source>
        <dbReference type="ARBA" id="ARBA00032441"/>
    </source>
</evidence>
<keyword evidence="4" id="KW-0963">Cytoplasm</keyword>
<evidence type="ECO:0000256" key="3">
    <source>
        <dbReference type="ARBA" id="ARBA00019010"/>
    </source>
</evidence>
<reference evidence="13 14" key="1">
    <citation type="submission" date="2019-06" db="EMBL/GenBank/DDBJ databases">
        <title>Sequencing the genomes of 1000 actinobacteria strains.</title>
        <authorList>
            <person name="Klenk H.-P."/>
        </authorList>
    </citation>
    <scope>NUCLEOTIDE SEQUENCE [LARGE SCALE GENOMIC DNA]</scope>
    <source>
        <strain evidence="13 14">DSM 12362</strain>
    </source>
</reference>
<evidence type="ECO:0000256" key="1">
    <source>
        <dbReference type="ARBA" id="ARBA00004496"/>
    </source>
</evidence>
<dbReference type="RefSeq" id="WP_420359347.1">
    <property type="nucleotide sequence ID" value="NZ_BAAAIL010000003.1"/>
</dbReference>
<comment type="subcellular location">
    <subcellularLocation>
        <location evidence="1">Cytoplasm</location>
    </subcellularLocation>
</comment>
<comment type="function">
    <text evidence="10">Required for the formation of a threonylcarbamoyl group on adenosine at position 37 (t(6)A37) in tRNAs that read codons beginning with adenine. Is involved in the transfer of the threonylcarbamoyl moiety of threonylcarbamoyl-AMP (TC-AMP) to the N6 group of A37, together with TsaD and TsaB. TsaE seems to play an indirect role in the t(6)A biosynthesis pathway, possibly in regulating the core enzymatic function of TsaD.</text>
</comment>
<dbReference type="NCBIfam" id="TIGR00150">
    <property type="entry name" value="T6A_YjeE"/>
    <property type="match status" value="1"/>
</dbReference>
<dbReference type="EMBL" id="VFPU01000001">
    <property type="protein sequence ID" value="TQM95781.1"/>
    <property type="molecule type" value="Genomic_DNA"/>
</dbReference>
<dbReference type="GO" id="GO:0005737">
    <property type="term" value="C:cytoplasm"/>
    <property type="evidence" value="ECO:0007669"/>
    <property type="project" value="UniProtKB-SubCell"/>
</dbReference>
<keyword evidence="9" id="KW-0460">Magnesium</keyword>
<evidence type="ECO:0000256" key="9">
    <source>
        <dbReference type="ARBA" id="ARBA00022842"/>
    </source>
</evidence>
<keyword evidence="5" id="KW-0819">tRNA processing</keyword>
<evidence type="ECO:0000313" key="13">
    <source>
        <dbReference type="EMBL" id="TQM95781.1"/>
    </source>
</evidence>
<feature type="region of interest" description="Disordered" evidence="12">
    <location>
        <begin position="137"/>
        <end position="191"/>
    </location>
</feature>
<proteinExistence type="inferred from homology"/>
<keyword evidence="8" id="KW-0067">ATP-binding</keyword>
<dbReference type="InterPro" id="IPR027417">
    <property type="entry name" value="P-loop_NTPase"/>
</dbReference>
<comment type="caution">
    <text evidence="13">The sequence shown here is derived from an EMBL/GenBank/DDBJ whole genome shotgun (WGS) entry which is preliminary data.</text>
</comment>
<evidence type="ECO:0000256" key="2">
    <source>
        <dbReference type="ARBA" id="ARBA00007599"/>
    </source>
</evidence>
<organism evidence="13 14">
    <name type="scientific">Ornithinimicrobium humiphilum</name>
    <dbReference type="NCBI Taxonomy" id="125288"/>
    <lineage>
        <taxon>Bacteria</taxon>
        <taxon>Bacillati</taxon>
        <taxon>Actinomycetota</taxon>
        <taxon>Actinomycetes</taxon>
        <taxon>Micrococcales</taxon>
        <taxon>Ornithinimicrobiaceae</taxon>
        <taxon>Ornithinimicrobium</taxon>
    </lineage>
</organism>
<accession>A0A543KL48</accession>
<feature type="compositionally biased region" description="Low complexity" evidence="12">
    <location>
        <begin position="176"/>
        <end position="191"/>
    </location>
</feature>
<sequence length="191" mass="19653">MTEEPTGNGIEVERLLPTADDTRELGRALGAALRGGDLVVLTGDLGAGKTTLTQGLAEGLGVRGPITSPTFVIARVHPSLVGGPDLVHVDAYRLGGAAELDDLDLDASLEESVTVVEWGHGMAEHLAEERLEVVLERSGSEAGDAQERRAVLRGTGSRWRDLPEALAPSDGPTPVDGSATAGDAGTSASDV</sequence>
<dbReference type="Gene3D" id="3.40.50.300">
    <property type="entry name" value="P-loop containing nucleotide triphosphate hydrolases"/>
    <property type="match status" value="1"/>
</dbReference>
<dbReference type="Pfam" id="PF02367">
    <property type="entry name" value="TsaE"/>
    <property type="match status" value="1"/>
</dbReference>